<name>A0A8E1W2Y5_9PSEU</name>
<reference evidence="1 2" key="1">
    <citation type="submission" date="2020-08" db="EMBL/GenBank/DDBJ databases">
        <title>Amycolatopsis echigonensis JCM 21831.</title>
        <authorList>
            <person name="Tedsree N."/>
            <person name="Kuncharoen N."/>
            <person name="Likhitwitayawuid K."/>
            <person name="Tanasupawat S."/>
        </authorList>
    </citation>
    <scope>NUCLEOTIDE SEQUENCE [LARGE SCALE GENOMIC DNA]</scope>
    <source>
        <strain evidence="1 2">JCM 21831</strain>
    </source>
</reference>
<organism evidence="1 2">
    <name type="scientific">Amycolatopsis echigonensis</name>
    <dbReference type="NCBI Taxonomy" id="2576905"/>
    <lineage>
        <taxon>Bacteria</taxon>
        <taxon>Bacillati</taxon>
        <taxon>Actinomycetota</taxon>
        <taxon>Actinomycetes</taxon>
        <taxon>Pseudonocardiales</taxon>
        <taxon>Pseudonocardiaceae</taxon>
        <taxon>Amycolatopsis</taxon>
    </lineage>
</organism>
<dbReference type="EMBL" id="JACJHR010000045">
    <property type="protein sequence ID" value="MBB2502926.1"/>
    <property type="molecule type" value="Genomic_DNA"/>
</dbReference>
<evidence type="ECO:0000313" key="2">
    <source>
        <dbReference type="Proteomes" id="UP000550260"/>
    </source>
</evidence>
<evidence type="ECO:0000313" key="1">
    <source>
        <dbReference type="EMBL" id="MBB2502926.1"/>
    </source>
</evidence>
<evidence type="ECO:0008006" key="3">
    <source>
        <dbReference type="Google" id="ProtNLM"/>
    </source>
</evidence>
<dbReference type="AlphaFoldDB" id="A0A8E1W2Y5"/>
<gene>
    <name evidence="1" type="ORF">H5411_27800</name>
</gene>
<protein>
    <recommendedName>
        <fullName evidence="3">PD-(D/E)XK nuclease superfamily protein</fullName>
    </recommendedName>
</protein>
<accession>A0A8E1W2Y5</accession>
<dbReference type="RefSeq" id="WP_183125506.1">
    <property type="nucleotide sequence ID" value="NZ_JACJHR010000045.1"/>
</dbReference>
<dbReference type="Proteomes" id="UP000550260">
    <property type="component" value="Unassembled WGS sequence"/>
</dbReference>
<comment type="caution">
    <text evidence="1">The sequence shown here is derived from an EMBL/GenBank/DDBJ whole genome shotgun (WGS) entry which is preliminary data.</text>
</comment>
<sequence length="263" mass="29395">MTRTAREDRTTARGVEYFDTSHRYKIDGKWATGVTTALKGIPKDSLVNWAAKTVAAHVLDNLAELPAQVERDGYGPTLRMLTGVPNHQRDTAAIRGTDVHDVAERYVGGEEVEFAAHLAPYVRGYARYVEDWSPESVWDETVVASREHGYAGRLDSIQRIPTLGLCLVDYKTSRGVYGEHALQCAAYRYAEVLVDPVSGEEVPMPHLDRALILHIKPDDYDLIPVTADDETFRKFLVAKQNYLDNVQSRRLDKLLGEPLNAAA</sequence>
<proteinExistence type="predicted"/>